<comment type="caution">
    <text evidence="9">The sequence shown here is derived from an EMBL/GenBank/DDBJ whole genome shotgun (WGS) entry which is preliminary data.</text>
</comment>
<evidence type="ECO:0000256" key="7">
    <source>
        <dbReference type="ARBA" id="ARBA00023136"/>
    </source>
</evidence>
<organism evidence="9 10">
    <name type="scientific">Candidatus Segetimicrobium genomatis</name>
    <dbReference type="NCBI Taxonomy" id="2569760"/>
    <lineage>
        <taxon>Bacteria</taxon>
        <taxon>Bacillati</taxon>
        <taxon>Candidatus Sysuimicrobiota</taxon>
        <taxon>Candidatus Sysuimicrobiia</taxon>
        <taxon>Candidatus Sysuimicrobiales</taxon>
        <taxon>Candidatus Segetimicrobiaceae</taxon>
        <taxon>Candidatus Segetimicrobium</taxon>
    </lineage>
</organism>
<evidence type="ECO:0000313" key="9">
    <source>
        <dbReference type="EMBL" id="TMI78199.1"/>
    </source>
</evidence>
<sequence length="331" mass="35703">MNARDSGWVGYGIAVLGLHLLGGAAVLAAARAQPALLGLGFLAYILGLRHAFDADHIAAIDNTVRKLVQQRQDPLGVGFYFSLGHSTVVFLLALAMALVTRWARHALPHLTAVGALIGTTVSGGFLVLIGLINLFVWIEIYLMFQKMRRGEHDGPAIEHLLLTRGLVARFAGPLFRMIDQSWQVYPVGFLFGLGFDTASEIALLALAAGAAASALPLTSVLALPVLFAAGMSLMDTCDGVFMTRAYRWALATPIRKIYYNLTVTGLSVVAALLIGLIELAQVLTQEIGVSTGFWKWLQHLDLGAIGYLLAALFVIAWSCSYGAWKLLRIEE</sequence>
<protein>
    <recommendedName>
        <fullName evidence="8">Nickel/cobalt efflux system</fullName>
    </recommendedName>
</protein>
<dbReference type="NCBIfam" id="TIGR00802">
    <property type="entry name" value="nico"/>
    <property type="match status" value="1"/>
</dbReference>
<reference evidence="9 10" key="1">
    <citation type="journal article" date="2019" name="Nat. Microbiol.">
        <title>Mediterranean grassland soil C-N compound turnover is dependent on rainfall and depth, and is mediated by genomically divergent microorganisms.</title>
        <authorList>
            <person name="Diamond S."/>
            <person name="Andeer P.F."/>
            <person name="Li Z."/>
            <person name="Crits-Christoph A."/>
            <person name="Burstein D."/>
            <person name="Anantharaman K."/>
            <person name="Lane K.R."/>
            <person name="Thomas B.C."/>
            <person name="Pan C."/>
            <person name="Northen T.R."/>
            <person name="Banfield J.F."/>
        </authorList>
    </citation>
    <scope>NUCLEOTIDE SEQUENCE [LARGE SCALE GENOMIC DNA]</scope>
    <source>
        <strain evidence="9">NP_7</strain>
    </source>
</reference>
<feature type="transmembrane region" description="Helical" evidence="8">
    <location>
        <begin position="304"/>
        <end position="324"/>
    </location>
</feature>
<dbReference type="InterPro" id="IPR011541">
    <property type="entry name" value="Ni/Co_transpt_high_affinity"/>
</dbReference>
<evidence type="ECO:0000256" key="1">
    <source>
        <dbReference type="ARBA" id="ARBA00004127"/>
    </source>
</evidence>
<dbReference type="GO" id="GO:0005886">
    <property type="term" value="C:plasma membrane"/>
    <property type="evidence" value="ECO:0007669"/>
    <property type="project" value="UniProtKB-SubCell"/>
</dbReference>
<feature type="transmembrane region" description="Helical" evidence="8">
    <location>
        <begin position="214"/>
        <end position="236"/>
    </location>
</feature>
<feature type="transmembrane region" description="Helical" evidence="8">
    <location>
        <begin position="184"/>
        <end position="208"/>
    </location>
</feature>
<keyword evidence="4" id="KW-0533">Nickel</keyword>
<dbReference type="PANTHER" id="PTHR31611:SF0">
    <property type="entry name" value="HIGH-AFFINITY NICKEL TRANSPORT PROTEIN NIC1"/>
    <property type="match status" value="1"/>
</dbReference>
<keyword evidence="5 8" id="KW-0812">Transmembrane</keyword>
<gene>
    <name evidence="9" type="ORF">E6H04_12855</name>
</gene>
<feature type="transmembrane region" description="Helical" evidence="8">
    <location>
        <begin position="35"/>
        <end position="52"/>
    </location>
</feature>
<dbReference type="InterPro" id="IPR004688">
    <property type="entry name" value="Ni/Co_transpt"/>
</dbReference>
<evidence type="ECO:0000256" key="5">
    <source>
        <dbReference type="ARBA" id="ARBA00022692"/>
    </source>
</evidence>
<feature type="transmembrane region" description="Helical" evidence="8">
    <location>
        <begin position="75"/>
        <end position="100"/>
    </location>
</feature>
<dbReference type="EMBL" id="VBAO01000394">
    <property type="protein sequence ID" value="TMI78199.1"/>
    <property type="molecule type" value="Genomic_DNA"/>
</dbReference>
<evidence type="ECO:0000313" key="10">
    <source>
        <dbReference type="Proteomes" id="UP000320048"/>
    </source>
</evidence>
<dbReference type="Proteomes" id="UP000320048">
    <property type="component" value="Unassembled WGS sequence"/>
</dbReference>
<keyword evidence="7 8" id="KW-0472">Membrane</keyword>
<keyword evidence="6 8" id="KW-1133">Transmembrane helix</keyword>
<evidence type="ECO:0000256" key="8">
    <source>
        <dbReference type="RuleBase" id="RU362101"/>
    </source>
</evidence>
<feature type="transmembrane region" description="Helical" evidence="8">
    <location>
        <begin position="7"/>
        <end position="29"/>
    </location>
</feature>
<dbReference type="PANTHER" id="PTHR31611">
    <property type="entry name" value="HIGH-AFFINITY NICKEL TRANSPORT PROTEIN NIC1"/>
    <property type="match status" value="1"/>
</dbReference>
<proteinExistence type="inferred from homology"/>
<keyword evidence="3 8" id="KW-0813">Transport</keyword>
<dbReference type="Pfam" id="PF03824">
    <property type="entry name" value="NicO"/>
    <property type="match status" value="1"/>
</dbReference>
<dbReference type="AlphaFoldDB" id="A0A537J3P9"/>
<dbReference type="GO" id="GO:0012505">
    <property type="term" value="C:endomembrane system"/>
    <property type="evidence" value="ECO:0007669"/>
    <property type="project" value="UniProtKB-SubCell"/>
</dbReference>
<feature type="transmembrane region" description="Helical" evidence="8">
    <location>
        <begin position="257"/>
        <end position="284"/>
    </location>
</feature>
<feature type="transmembrane region" description="Helical" evidence="8">
    <location>
        <begin position="112"/>
        <end position="138"/>
    </location>
</feature>
<dbReference type="GO" id="GO:0015099">
    <property type="term" value="F:nickel cation transmembrane transporter activity"/>
    <property type="evidence" value="ECO:0007669"/>
    <property type="project" value="UniProtKB-UniRule"/>
</dbReference>
<evidence type="ECO:0000256" key="2">
    <source>
        <dbReference type="ARBA" id="ARBA00010892"/>
    </source>
</evidence>
<name>A0A537J3P9_9BACT</name>
<accession>A0A537J3P9</accession>
<comment type="similarity">
    <text evidence="2 8">Belongs to the NiCoT transporter (TC 2.A.52) family.</text>
</comment>
<evidence type="ECO:0000256" key="4">
    <source>
        <dbReference type="ARBA" id="ARBA00022596"/>
    </source>
</evidence>
<evidence type="ECO:0000256" key="6">
    <source>
        <dbReference type="ARBA" id="ARBA00022989"/>
    </source>
</evidence>
<evidence type="ECO:0000256" key="3">
    <source>
        <dbReference type="ARBA" id="ARBA00022448"/>
    </source>
</evidence>
<comment type="subcellular location">
    <subcellularLocation>
        <location evidence="8">Cell membrane</location>
        <topology evidence="8">Multi-pass membrane protein</topology>
    </subcellularLocation>
    <subcellularLocation>
        <location evidence="1">Endomembrane system</location>
        <topology evidence="1">Multi-pass membrane protein</topology>
    </subcellularLocation>
</comment>